<organism evidence="1 2">
    <name type="scientific">Parapedobacter pyrenivorans</name>
    <dbReference type="NCBI Taxonomy" id="1305674"/>
    <lineage>
        <taxon>Bacteria</taxon>
        <taxon>Pseudomonadati</taxon>
        <taxon>Bacteroidota</taxon>
        <taxon>Sphingobacteriia</taxon>
        <taxon>Sphingobacteriales</taxon>
        <taxon>Sphingobacteriaceae</taxon>
        <taxon>Parapedobacter</taxon>
    </lineage>
</organism>
<dbReference type="InterPro" id="IPR025563">
    <property type="entry name" value="DUF4286"/>
</dbReference>
<keyword evidence="2" id="KW-1185">Reference proteome</keyword>
<dbReference type="Proteomes" id="UP000660862">
    <property type="component" value="Unassembled WGS sequence"/>
</dbReference>
<dbReference type="Pfam" id="PF14114">
    <property type="entry name" value="DUF4286"/>
    <property type="match status" value="1"/>
</dbReference>
<reference evidence="1" key="2">
    <citation type="submission" date="2020-09" db="EMBL/GenBank/DDBJ databases">
        <authorList>
            <person name="Sun Q."/>
            <person name="Zhou Y."/>
        </authorList>
    </citation>
    <scope>NUCLEOTIDE SEQUENCE</scope>
    <source>
        <strain evidence="1">CGMCC 1.12195</strain>
    </source>
</reference>
<reference evidence="1" key="1">
    <citation type="journal article" date="2014" name="Int. J. Syst. Evol. Microbiol.">
        <title>Complete genome sequence of Corynebacterium casei LMG S-19264T (=DSM 44701T), isolated from a smear-ripened cheese.</title>
        <authorList>
            <consortium name="US DOE Joint Genome Institute (JGI-PGF)"/>
            <person name="Walter F."/>
            <person name="Albersmeier A."/>
            <person name="Kalinowski J."/>
            <person name="Ruckert C."/>
        </authorList>
    </citation>
    <scope>NUCLEOTIDE SEQUENCE</scope>
    <source>
        <strain evidence="1">CGMCC 1.12195</strain>
    </source>
</reference>
<proteinExistence type="predicted"/>
<evidence type="ECO:0000313" key="1">
    <source>
        <dbReference type="EMBL" id="GGG94836.1"/>
    </source>
</evidence>
<dbReference type="EMBL" id="BMER01000003">
    <property type="protein sequence ID" value="GGG94836.1"/>
    <property type="molecule type" value="Genomic_DNA"/>
</dbReference>
<evidence type="ECO:0000313" key="2">
    <source>
        <dbReference type="Proteomes" id="UP000660862"/>
    </source>
</evidence>
<comment type="caution">
    <text evidence="1">The sequence shown here is derived from an EMBL/GenBank/DDBJ whole genome shotgun (WGS) entry which is preliminary data.</text>
</comment>
<dbReference type="AlphaFoldDB" id="A0A917MDD0"/>
<evidence type="ECO:0008006" key="3">
    <source>
        <dbReference type="Google" id="ProtNLM"/>
    </source>
</evidence>
<gene>
    <name evidence="1" type="ORF">GCM10007415_32460</name>
</gene>
<name>A0A917MDD0_9SPHI</name>
<protein>
    <recommendedName>
        <fullName evidence="3">DUF4286 domain-containing protein</fullName>
    </recommendedName>
</protein>
<accession>A0A917MDD0</accession>
<dbReference type="RefSeq" id="WP_188507118.1">
    <property type="nucleotide sequence ID" value="NZ_BMER01000003.1"/>
</dbReference>
<sequence length="98" mass="11339">MYLYNVTIIAENDIRDAVKQCIDAQFFDHPDTTSSLSLLEVLDSPHEGTTYCIQLRTENSDDILAFQAQHWNVVQELLSQQHPGKVLFFDSMMKYLNK</sequence>